<keyword evidence="3" id="KW-0271">Exosome</keyword>
<dbReference type="EMBL" id="ML996159">
    <property type="protein sequence ID" value="KAF2733559.1"/>
    <property type="molecule type" value="Genomic_DNA"/>
</dbReference>
<dbReference type="GO" id="GO:0006396">
    <property type="term" value="P:RNA processing"/>
    <property type="evidence" value="ECO:0007669"/>
    <property type="project" value="InterPro"/>
</dbReference>
<keyword evidence="8" id="KW-1185">Reference proteome</keyword>
<comment type="caution">
    <text evidence="7">The sequence shown here is derived from an EMBL/GenBank/DDBJ whole genome shotgun (WGS) entry which is preliminary data.</text>
</comment>
<dbReference type="Pfam" id="PF10447">
    <property type="entry name" value="EXOSC1"/>
    <property type="match status" value="1"/>
</dbReference>
<dbReference type="Gene3D" id="2.40.50.100">
    <property type="match status" value="1"/>
</dbReference>
<evidence type="ECO:0000313" key="7">
    <source>
        <dbReference type="EMBL" id="KAF2733559.1"/>
    </source>
</evidence>
<feature type="compositionally biased region" description="Polar residues" evidence="4">
    <location>
        <begin position="46"/>
        <end position="59"/>
    </location>
</feature>
<evidence type="ECO:0000256" key="4">
    <source>
        <dbReference type="SAM" id="MobiDB-lite"/>
    </source>
</evidence>
<protein>
    <recommendedName>
        <fullName evidence="9">S1 motif domain-containing protein</fullName>
    </recommendedName>
</protein>
<dbReference type="InterPro" id="IPR025721">
    <property type="entry name" value="Exosome_cplx_N_dom"/>
</dbReference>
<evidence type="ECO:0000259" key="6">
    <source>
        <dbReference type="Pfam" id="PF14382"/>
    </source>
</evidence>
<dbReference type="GO" id="GO:0005730">
    <property type="term" value="C:nucleolus"/>
    <property type="evidence" value="ECO:0007669"/>
    <property type="project" value="UniProtKB-SubCell"/>
</dbReference>
<dbReference type="Pfam" id="PF14382">
    <property type="entry name" value="ECR1_N"/>
    <property type="match status" value="1"/>
</dbReference>
<dbReference type="Proteomes" id="UP000799444">
    <property type="component" value="Unassembled WGS sequence"/>
</dbReference>
<dbReference type="InterPro" id="IPR039771">
    <property type="entry name" value="Csl4"/>
</dbReference>
<sequence>MSLPSMALPGQLLGPSTKYAPGPGTHMHDSNIYASIPGPVSSSSSPATATKPHSNTTSKPLPLLSIRRAPSNPSTAVLGPNSGSGSPILPEVSSTVLGRITRLGPRFATLDIVIINDTVCRESFAGLIRREDIRATEKDKVKIEESFRVGDIVRGEVVSLGDQSNYYVSTARNELGVVVAKGEGGEVLVPVSWKEVRDMRTGRGEGRKVAKPF</sequence>
<evidence type="ECO:0008006" key="9">
    <source>
        <dbReference type="Google" id="ProtNLM"/>
    </source>
</evidence>
<evidence type="ECO:0000313" key="8">
    <source>
        <dbReference type="Proteomes" id="UP000799444"/>
    </source>
</evidence>
<comment type="subcellular location">
    <subcellularLocation>
        <location evidence="1">Nucleus</location>
        <location evidence="1">Nucleolus</location>
    </subcellularLocation>
</comment>
<proteinExistence type="predicted"/>
<evidence type="ECO:0000256" key="2">
    <source>
        <dbReference type="ARBA" id="ARBA00022490"/>
    </source>
</evidence>
<dbReference type="AlphaFoldDB" id="A0A9P4V0J8"/>
<evidence type="ECO:0000256" key="3">
    <source>
        <dbReference type="ARBA" id="ARBA00022835"/>
    </source>
</evidence>
<dbReference type="InterPro" id="IPR012340">
    <property type="entry name" value="NA-bd_OB-fold"/>
</dbReference>
<dbReference type="GO" id="GO:0005737">
    <property type="term" value="C:cytoplasm"/>
    <property type="evidence" value="ECO:0007669"/>
    <property type="project" value="TreeGrafter"/>
</dbReference>
<accession>A0A9P4V0J8</accession>
<name>A0A9P4V0J8_9PLEO</name>
<dbReference type="SUPFAM" id="SSF110324">
    <property type="entry name" value="Ribosomal L27 protein-like"/>
    <property type="match status" value="1"/>
</dbReference>
<dbReference type="SUPFAM" id="SSF50249">
    <property type="entry name" value="Nucleic acid-binding proteins"/>
    <property type="match status" value="1"/>
</dbReference>
<reference evidence="7" key="1">
    <citation type="journal article" date="2020" name="Stud. Mycol.">
        <title>101 Dothideomycetes genomes: a test case for predicting lifestyles and emergence of pathogens.</title>
        <authorList>
            <person name="Haridas S."/>
            <person name="Albert R."/>
            <person name="Binder M."/>
            <person name="Bloem J."/>
            <person name="Labutti K."/>
            <person name="Salamov A."/>
            <person name="Andreopoulos B."/>
            <person name="Baker S."/>
            <person name="Barry K."/>
            <person name="Bills G."/>
            <person name="Bluhm B."/>
            <person name="Cannon C."/>
            <person name="Castanera R."/>
            <person name="Culley D."/>
            <person name="Daum C."/>
            <person name="Ezra D."/>
            <person name="Gonzalez J."/>
            <person name="Henrissat B."/>
            <person name="Kuo A."/>
            <person name="Liang C."/>
            <person name="Lipzen A."/>
            <person name="Lutzoni F."/>
            <person name="Magnuson J."/>
            <person name="Mondo S."/>
            <person name="Nolan M."/>
            <person name="Ohm R."/>
            <person name="Pangilinan J."/>
            <person name="Park H.-J."/>
            <person name="Ramirez L."/>
            <person name="Alfaro M."/>
            <person name="Sun H."/>
            <person name="Tritt A."/>
            <person name="Yoshinaga Y."/>
            <person name="Zwiers L.-H."/>
            <person name="Turgeon B."/>
            <person name="Goodwin S."/>
            <person name="Spatafora J."/>
            <person name="Crous P."/>
            <person name="Grigoriev I."/>
        </authorList>
    </citation>
    <scope>NUCLEOTIDE SEQUENCE</scope>
    <source>
        <strain evidence="7">CBS 125425</strain>
    </source>
</reference>
<gene>
    <name evidence="7" type="ORF">EJ04DRAFT_513069</name>
</gene>
<feature type="compositionally biased region" description="Polar residues" evidence="4">
    <location>
        <begin position="71"/>
        <end position="84"/>
    </location>
</feature>
<dbReference type="CDD" id="cd05791">
    <property type="entry name" value="S1_CSL4"/>
    <property type="match status" value="1"/>
</dbReference>
<dbReference type="GO" id="GO:0003723">
    <property type="term" value="F:RNA binding"/>
    <property type="evidence" value="ECO:0007669"/>
    <property type="project" value="InterPro"/>
</dbReference>
<dbReference type="GO" id="GO:0000176">
    <property type="term" value="C:nuclear exosome (RNase complex)"/>
    <property type="evidence" value="ECO:0007669"/>
    <property type="project" value="TreeGrafter"/>
</dbReference>
<feature type="domain" description="Exosome complex component N-terminal" evidence="6">
    <location>
        <begin position="6"/>
        <end position="41"/>
    </location>
</feature>
<dbReference type="OrthoDB" id="440760at2759"/>
<feature type="domain" description="Exosome complex component CSL4 C-terminal" evidence="5">
    <location>
        <begin position="121"/>
        <end position="160"/>
    </location>
</feature>
<dbReference type="InterPro" id="IPR019495">
    <property type="entry name" value="EXOSC1_C"/>
</dbReference>
<dbReference type="PANTHER" id="PTHR12686">
    <property type="entry name" value="3'-5' EXORIBONUCLEASE CSL4-RELATED"/>
    <property type="match status" value="1"/>
</dbReference>
<feature type="region of interest" description="Disordered" evidence="4">
    <location>
        <begin position="1"/>
        <end position="84"/>
    </location>
</feature>
<dbReference type="Gene3D" id="2.40.50.140">
    <property type="entry name" value="Nucleic acid-binding proteins"/>
    <property type="match status" value="1"/>
</dbReference>
<dbReference type="PANTHER" id="PTHR12686:SF8">
    <property type="entry name" value="EXOSOME COMPLEX COMPONENT CSL4"/>
    <property type="match status" value="1"/>
</dbReference>
<organism evidence="7 8">
    <name type="scientific">Polyplosphaeria fusca</name>
    <dbReference type="NCBI Taxonomy" id="682080"/>
    <lineage>
        <taxon>Eukaryota</taxon>
        <taxon>Fungi</taxon>
        <taxon>Dikarya</taxon>
        <taxon>Ascomycota</taxon>
        <taxon>Pezizomycotina</taxon>
        <taxon>Dothideomycetes</taxon>
        <taxon>Pleosporomycetidae</taxon>
        <taxon>Pleosporales</taxon>
        <taxon>Tetraplosphaeriaceae</taxon>
        <taxon>Polyplosphaeria</taxon>
    </lineage>
</organism>
<keyword evidence="2" id="KW-0963">Cytoplasm</keyword>
<evidence type="ECO:0000256" key="1">
    <source>
        <dbReference type="ARBA" id="ARBA00004604"/>
    </source>
</evidence>
<evidence type="ECO:0000259" key="5">
    <source>
        <dbReference type="Pfam" id="PF10447"/>
    </source>
</evidence>